<dbReference type="Proteomes" id="UP000616201">
    <property type="component" value="Unassembled WGS sequence"/>
</dbReference>
<evidence type="ECO:0000256" key="3">
    <source>
        <dbReference type="ARBA" id="ARBA00022475"/>
    </source>
</evidence>
<dbReference type="GO" id="GO:0005886">
    <property type="term" value="C:plasma membrane"/>
    <property type="evidence" value="ECO:0007669"/>
    <property type="project" value="UniProtKB-SubCell"/>
</dbReference>
<comment type="caution">
    <text evidence="10">The sequence shown here is derived from an EMBL/GenBank/DDBJ whole genome shotgun (WGS) entry which is preliminary data.</text>
</comment>
<evidence type="ECO:0000256" key="6">
    <source>
        <dbReference type="ARBA" id="ARBA00023065"/>
    </source>
</evidence>
<feature type="transmembrane region" description="Helical" evidence="9">
    <location>
        <begin position="276"/>
        <end position="296"/>
    </location>
</feature>
<comment type="similarity">
    <text evidence="8">Belongs to the anion channel-forming bestrophin (TC 1.A.46) family.</text>
</comment>
<evidence type="ECO:0000313" key="11">
    <source>
        <dbReference type="Proteomes" id="UP000616201"/>
    </source>
</evidence>
<accession>A0A928V1W7</accession>
<feature type="transmembrane region" description="Helical" evidence="9">
    <location>
        <begin position="20"/>
        <end position="37"/>
    </location>
</feature>
<keyword evidence="11" id="KW-1185">Reference proteome</keyword>
<dbReference type="PANTHER" id="PTHR33281:SF19">
    <property type="entry name" value="VOLTAGE-DEPENDENT ANION CHANNEL-FORMING PROTEIN YNEE"/>
    <property type="match status" value="1"/>
</dbReference>
<evidence type="ECO:0000256" key="9">
    <source>
        <dbReference type="SAM" id="Phobius"/>
    </source>
</evidence>
<keyword evidence="2" id="KW-0813">Transport</keyword>
<evidence type="ECO:0000256" key="7">
    <source>
        <dbReference type="ARBA" id="ARBA00023136"/>
    </source>
</evidence>
<keyword evidence="4 9" id="KW-0812">Transmembrane</keyword>
<feature type="transmembrane region" description="Helical" evidence="9">
    <location>
        <begin position="43"/>
        <end position="62"/>
    </location>
</feature>
<dbReference type="PANTHER" id="PTHR33281">
    <property type="entry name" value="UPF0187 PROTEIN YNEE"/>
    <property type="match status" value="1"/>
</dbReference>
<evidence type="ECO:0000256" key="2">
    <source>
        <dbReference type="ARBA" id="ARBA00022448"/>
    </source>
</evidence>
<dbReference type="Pfam" id="PF25539">
    <property type="entry name" value="Bestrophin_2"/>
    <property type="match status" value="1"/>
</dbReference>
<keyword evidence="5 9" id="KW-1133">Transmembrane helix</keyword>
<dbReference type="EMBL" id="PRDK01000009">
    <property type="protein sequence ID" value="MBE8715134.1"/>
    <property type="molecule type" value="Genomic_DNA"/>
</dbReference>
<sequence length="345" mass="40135">MLVKKNVTFKGLMRFAGHHLVWLTLWAVIVASLYYFTDFGEFTIPWVPLSVIGTAVAFYVGFKNNQAYDRLWEARKIWGAIVNSSRSWSTMVKNFVGDNFTDESISKEELLQIKLSLIFRHIAWLYTLRSQLLLSTQWEHASLRGTFGKFARLQQSKNGVGLFNDQFEHFKMERYLSNDEIEDLKRFDNPATQLIDKQTEALSTLRQQNLINDFRQVTMQNTLNDFYNHQGMAERIKKFPLPRQYGNITFIFVCVFIFMLPFGIVSEFSKIGDWGIWLSIPFVVIVGWMFVCMELVGDYSENPFEGLPNDVPMLSICRTIEIDLLQMIGEQDIPKPIQVQRGILM</sequence>
<dbReference type="GO" id="GO:0005254">
    <property type="term" value="F:chloride channel activity"/>
    <property type="evidence" value="ECO:0007669"/>
    <property type="project" value="InterPro"/>
</dbReference>
<dbReference type="InterPro" id="IPR044669">
    <property type="entry name" value="YneE/VCCN1/2-like"/>
</dbReference>
<keyword evidence="3" id="KW-1003">Cell membrane</keyword>
<reference evidence="10" key="1">
    <citation type="submission" date="2018-02" db="EMBL/GenBank/DDBJ databases">
        <authorList>
            <person name="Vasarhelyi B.M."/>
            <person name="Deshmukh S."/>
            <person name="Balint B."/>
            <person name="Kukolya J."/>
        </authorList>
    </citation>
    <scope>NUCLEOTIDE SEQUENCE</scope>
    <source>
        <strain evidence="10">KB22</strain>
    </source>
</reference>
<dbReference type="AlphaFoldDB" id="A0A928V1W7"/>
<evidence type="ECO:0008006" key="12">
    <source>
        <dbReference type="Google" id="ProtNLM"/>
    </source>
</evidence>
<evidence type="ECO:0000256" key="8">
    <source>
        <dbReference type="ARBA" id="ARBA00034708"/>
    </source>
</evidence>
<protein>
    <recommendedName>
        <fullName evidence="12">Bestrophin, RFP-TM, chloride channel</fullName>
    </recommendedName>
</protein>
<evidence type="ECO:0000256" key="5">
    <source>
        <dbReference type="ARBA" id="ARBA00022989"/>
    </source>
</evidence>
<comment type="subcellular location">
    <subcellularLocation>
        <location evidence="1">Cell membrane</location>
        <topology evidence="1">Multi-pass membrane protein</topology>
    </subcellularLocation>
</comment>
<evidence type="ECO:0000256" key="4">
    <source>
        <dbReference type="ARBA" id="ARBA00022692"/>
    </source>
</evidence>
<keyword evidence="6" id="KW-0406">Ion transport</keyword>
<keyword evidence="7 9" id="KW-0472">Membrane</keyword>
<proteinExistence type="inferred from homology"/>
<dbReference type="RefSeq" id="WP_196936985.1">
    <property type="nucleotide sequence ID" value="NZ_MU158698.1"/>
</dbReference>
<gene>
    <name evidence="10" type="ORF">C4F49_15735</name>
</gene>
<organism evidence="10 11">
    <name type="scientific">Sphingobacterium hungaricum</name>
    <dbReference type="NCBI Taxonomy" id="2082723"/>
    <lineage>
        <taxon>Bacteria</taxon>
        <taxon>Pseudomonadati</taxon>
        <taxon>Bacteroidota</taxon>
        <taxon>Sphingobacteriia</taxon>
        <taxon>Sphingobacteriales</taxon>
        <taxon>Sphingobacteriaceae</taxon>
        <taxon>Sphingobacterium</taxon>
    </lineage>
</organism>
<name>A0A928V1W7_9SPHI</name>
<feature type="transmembrane region" description="Helical" evidence="9">
    <location>
        <begin position="245"/>
        <end position="264"/>
    </location>
</feature>
<evidence type="ECO:0000313" key="10">
    <source>
        <dbReference type="EMBL" id="MBE8715134.1"/>
    </source>
</evidence>
<evidence type="ECO:0000256" key="1">
    <source>
        <dbReference type="ARBA" id="ARBA00004651"/>
    </source>
</evidence>